<dbReference type="FunFam" id="3.30.2350.10:FF:000011">
    <property type="entry name" value="tRNA pseudouridine synthase B"/>
    <property type="match status" value="1"/>
</dbReference>
<dbReference type="OrthoDB" id="9802309at2"/>
<evidence type="ECO:0000256" key="2">
    <source>
        <dbReference type="ARBA" id="ARBA00005642"/>
    </source>
</evidence>
<dbReference type="NCBIfam" id="TIGR00431">
    <property type="entry name" value="TruB"/>
    <property type="match status" value="1"/>
</dbReference>
<keyword evidence="4 5" id="KW-0413">Isomerase</keyword>
<evidence type="ECO:0000313" key="9">
    <source>
        <dbReference type="Proteomes" id="UP000198564"/>
    </source>
</evidence>
<organism evidence="8 9">
    <name type="scientific">Alkalibacterium gilvum</name>
    <dbReference type="NCBI Taxonomy" id="1130080"/>
    <lineage>
        <taxon>Bacteria</taxon>
        <taxon>Bacillati</taxon>
        <taxon>Bacillota</taxon>
        <taxon>Bacilli</taxon>
        <taxon>Lactobacillales</taxon>
        <taxon>Carnobacteriaceae</taxon>
        <taxon>Alkalibacterium</taxon>
    </lineage>
</organism>
<keyword evidence="9" id="KW-1185">Reference proteome</keyword>
<accession>A0A1H6RD43</accession>
<dbReference type="GO" id="GO:0160148">
    <property type="term" value="F:tRNA pseudouridine(55) synthase activity"/>
    <property type="evidence" value="ECO:0007669"/>
    <property type="project" value="UniProtKB-EC"/>
</dbReference>
<dbReference type="Pfam" id="PF16198">
    <property type="entry name" value="TruB_C_2"/>
    <property type="match status" value="1"/>
</dbReference>
<dbReference type="PANTHER" id="PTHR13767">
    <property type="entry name" value="TRNA-PSEUDOURIDINE SYNTHASE"/>
    <property type="match status" value="1"/>
</dbReference>
<dbReference type="InterPro" id="IPR020103">
    <property type="entry name" value="PsdUridine_synth_cat_dom_sf"/>
</dbReference>
<evidence type="ECO:0000259" key="6">
    <source>
        <dbReference type="Pfam" id="PF01509"/>
    </source>
</evidence>
<dbReference type="InterPro" id="IPR002501">
    <property type="entry name" value="PsdUridine_synth_N"/>
</dbReference>
<sequence length="307" mass="34955">MEGLIPVWKERGMTSHDCVFKLRKILRMKKIGHSGTLDPDVDGVLPVAIGKATKVIEYMMDSQKTYTGEITIGFSTTTEDSSGEIVERKTIIKTISEKDIDSAISNFIGTIKQTPPMYSAVKIDGKKLYEYAREGKVIDRPSREAMIYSFVRTSKLTINENDKTLSFSFKVVCGKGTYVRTLAVDVGRYLGYPSHMSDLTREASSGFVREEAFTLAELQELMDQEKIEKALLPLERALKKLPRYDLSEAEYLKVKNGSLLTRKQYMKEVEEQIVFYYSDLAVAIYRIHPRKTDYIKPAKVLRNELVV</sequence>
<dbReference type="SUPFAM" id="SSF55120">
    <property type="entry name" value="Pseudouridine synthase"/>
    <property type="match status" value="1"/>
</dbReference>
<feature type="active site" description="Nucleophile" evidence="5">
    <location>
        <position position="38"/>
    </location>
</feature>
<evidence type="ECO:0000256" key="4">
    <source>
        <dbReference type="ARBA" id="ARBA00023235"/>
    </source>
</evidence>
<dbReference type="Proteomes" id="UP000198564">
    <property type="component" value="Unassembled WGS sequence"/>
</dbReference>
<evidence type="ECO:0000256" key="5">
    <source>
        <dbReference type="HAMAP-Rule" id="MF_01080"/>
    </source>
</evidence>
<dbReference type="AlphaFoldDB" id="A0A1H6RD43"/>
<proteinExistence type="inferred from homology"/>
<dbReference type="EMBL" id="FNYW01000001">
    <property type="protein sequence ID" value="SEI49112.1"/>
    <property type="molecule type" value="Genomic_DNA"/>
</dbReference>
<dbReference type="Gene3D" id="3.30.2350.10">
    <property type="entry name" value="Pseudouridine synthase"/>
    <property type="match status" value="1"/>
</dbReference>
<dbReference type="InterPro" id="IPR032819">
    <property type="entry name" value="TruB_C"/>
</dbReference>
<dbReference type="EC" id="5.4.99.25" evidence="5"/>
<feature type="domain" description="tRNA pseudouridylate synthase B C-terminal" evidence="7">
    <location>
        <begin position="180"/>
        <end position="238"/>
    </location>
</feature>
<evidence type="ECO:0000256" key="1">
    <source>
        <dbReference type="ARBA" id="ARBA00000385"/>
    </source>
</evidence>
<dbReference type="CDD" id="cd02573">
    <property type="entry name" value="PseudoU_synth_EcTruB"/>
    <property type="match status" value="1"/>
</dbReference>
<evidence type="ECO:0000259" key="7">
    <source>
        <dbReference type="Pfam" id="PF16198"/>
    </source>
</evidence>
<dbReference type="GO" id="GO:0031119">
    <property type="term" value="P:tRNA pseudouridine synthesis"/>
    <property type="evidence" value="ECO:0007669"/>
    <property type="project" value="UniProtKB-UniRule"/>
</dbReference>
<dbReference type="GO" id="GO:1990481">
    <property type="term" value="P:mRNA pseudouridine synthesis"/>
    <property type="evidence" value="ECO:0007669"/>
    <property type="project" value="TreeGrafter"/>
</dbReference>
<comment type="catalytic activity">
    <reaction evidence="1 5">
        <text>uridine(55) in tRNA = pseudouridine(55) in tRNA</text>
        <dbReference type="Rhea" id="RHEA:42532"/>
        <dbReference type="Rhea" id="RHEA-COMP:10101"/>
        <dbReference type="Rhea" id="RHEA-COMP:10102"/>
        <dbReference type="ChEBI" id="CHEBI:65314"/>
        <dbReference type="ChEBI" id="CHEBI:65315"/>
        <dbReference type="EC" id="5.4.99.25"/>
    </reaction>
</comment>
<evidence type="ECO:0000256" key="3">
    <source>
        <dbReference type="ARBA" id="ARBA00022694"/>
    </source>
</evidence>
<dbReference type="HAMAP" id="MF_01080">
    <property type="entry name" value="TruB_bact"/>
    <property type="match status" value="1"/>
</dbReference>
<dbReference type="InterPro" id="IPR014780">
    <property type="entry name" value="tRNA_psdUridine_synth_TruB"/>
</dbReference>
<comment type="function">
    <text evidence="5">Responsible for synthesis of pseudouridine from uracil-55 in the psi GC loop of transfer RNAs.</text>
</comment>
<dbReference type="GO" id="GO:0003723">
    <property type="term" value="F:RNA binding"/>
    <property type="evidence" value="ECO:0007669"/>
    <property type="project" value="InterPro"/>
</dbReference>
<comment type="similarity">
    <text evidence="2 5">Belongs to the pseudouridine synthase TruB family. Type 1 subfamily.</text>
</comment>
<dbReference type="PANTHER" id="PTHR13767:SF2">
    <property type="entry name" value="PSEUDOURIDYLATE SYNTHASE TRUB1"/>
    <property type="match status" value="1"/>
</dbReference>
<keyword evidence="3 5" id="KW-0819">tRNA processing</keyword>
<name>A0A1H6RD43_9LACT</name>
<dbReference type="STRING" id="1130080.SAMN04488113_101119"/>
<protein>
    <recommendedName>
        <fullName evidence="5">tRNA pseudouridine synthase B</fullName>
        <ecNumber evidence="5">5.4.99.25</ecNumber>
    </recommendedName>
    <alternativeName>
        <fullName evidence="5">tRNA pseudouridine(55) synthase</fullName>
        <shortName evidence="5">Psi55 synthase</shortName>
    </alternativeName>
    <alternativeName>
        <fullName evidence="5">tRNA pseudouridylate synthase</fullName>
    </alternativeName>
    <alternativeName>
        <fullName evidence="5">tRNA-uridine isomerase</fullName>
    </alternativeName>
</protein>
<feature type="domain" description="Pseudouridine synthase II N-terminal" evidence="6">
    <location>
        <begin position="23"/>
        <end position="179"/>
    </location>
</feature>
<evidence type="ECO:0000313" key="8">
    <source>
        <dbReference type="EMBL" id="SEI49112.1"/>
    </source>
</evidence>
<dbReference type="Pfam" id="PF01509">
    <property type="entry name" value="TruB_N"/>
    <property type="match status" value="1"/>
</dbReference>
<dbReference type="RefSeq" id="WP_091631858.1">
    <property type="nucleotide sequence ID" value="NZ_FNYW01000001.1"/>
</dbReference>
<gene>
    <name evidence="5" type="primary">truB</name>
    <name evidence="8" type="ORF">SAMN04488113_101119</name>
</gene>
<reference evidence="9" key="1">
    <citation type="submission" date="2016-10" db="EMBL/GenBank/DDBJ databases">
        <authorList>
            <person name="Varghese N."/>
            <person name="Submissions S."/>
        </authorList>
    </citation>
    <scope>NUCLEOTIDE SEQUENCE [LARGE SCALE GENOMIC DNA]</scope>
    <source>
        <strain evidence="9">DSM 25751</strain>
    </source>
</reference>